<feature type="region of interest" description="Disordered" evidence="1">
    <location>
        <begin position="1"/>
        <end position="93"/>
    </location>
</feature>
<sequence length="335" mass="34442">MMRRVSPATAVKSSAPAVGAPAQPQQQQQPGHAPPNARRTVAHASLSAQPTPAVSSAGTPNAGPARAARWSGASSPEHGAAAASAAASESERSGAMTPLDLELVAADTAAAPVVSKLLRGVRVRHEPYEHAKRLGKASAGLRLVRGSMPDASALEATGNTPQPADWLPSCVFVTNVALAALASSDAVRAVDDAFVGAARGGCVAAAKFVMGQTGYAADPLVHRGVLAELCPGVPTSAPTLHNSKGRGAPHKKNTGLLHASAPREAVQRVIAASHQRAYYDVEGVWLAYTAAAARELAVFELVMVHYFNGVRTGRPMAPVTVELARSEGLLQQRVA</sequence>
<dbReference type="AlphaFoldDB" id="A0A7S1QLQ4"/>
<feature type="compositionally biased region" description="Low complexity" evidence="1">
    <location>
        <begin position="15"/>
        <end position="37"/>
    </location>
</feature>
<feature type="compositionally biased region" description="Low complexity" evidence="1">
    <location>
        <begin position="71"/>
        <end position="88"/>
    </location>
</feature>
<dbReference type="EMBL" id="HBGF01042526">
    <property type="protein sequence ID" value="CAD9142546.1"/>
    <property type="molecule type" value="Transcribed_RNA"/>
</dbReference>
<name>A0A7S1QLQ4_NEODS</name>
<organism evidence="2">
    <name type="scientific">Neobodo designis</name>
    <name type="common">Flagellated protozoan</name>
    <name type="synonym">Bodo designis</name>
    <dbReference type="NCBI Taxonomy" id="312471"/>
    <lineage>
        <taxon>Eukaryota</taxon>
        <taxon>Discoba</taxon>
        <taxon>Euglenozoa</taxon>
        <taxon>Kinetoplastea</taxon>
        <taxon>Metakinetoplastina</taxon>
        <taxon>Neobodonida</taxon>
        <taxon>Neobodo</taxon>
    </lineage>
</organism>
<protein>
    <submittedName>
        <fullName evidence="2">Uncharacterized protein</fullName>
    </submittedName>
</protein>
<evidence type="ECO:0000313" key="2">
    <source>
        <dbReference type="EMBL" id="CAD9142546.1"/>
    </source>
</evidence>
<proteinExistence type="predicted"/>
<evidence type="ECO:0000256" key="1">
    <source>
        <dbReference type="SAM" id="MobiDB-lite"/>
    </source>
</evidence>
<accession>A0A7S1QLQ4</accession>
<reference evidence="2" key="1">
    <citation type="submission" date="2021-01" db="EMBL/GenBank/DDBJ databases">
        <authorList>
            <person name="Corre E."/>
            <person name="Pelletier E."/>
            <person name="Niang G."/>
            <person name="Scheremetjew M."/>
            <person name="Finn R."/>
            <person name="Kale V."/>
            <person name="Holt S."/>
            <person name="Cochrane G."/>
            <person name="Meng A."/>
            <person name="Brown T."/>
            <person name="Cohen L."/>
        </authorList>
    </citation>
    <scope>NUCLEOTIDE SEQUENCE</scope>
    <source>
        <strain evidence="2">CCAP 1951/1</strain>
    </source>
</reference>
<feature type="compositionally biased region" description="Polar residues" evidence="1">
    <location>
        <begin position="46"/>
        <end position="59"/>
    </location>
</feature>
<gene>
    <name evidence="2" type="ORF">NDES1114_LOCUS28464</name>
</gene>